<name>A0A379BQQ5_PEDPE</name>
<dbReference type="Gene3D" id="1.20.58.220">
    <property type="entry name" value="Phosphate transport system protein phou homolog 2, domain 2"/>
    <property type="match status" value="1"/>
</dbReference>
<dbReference type="InterPro" id="IPR026022">
    <property type="entry name" value="PhoU_dom"/>
</dbReference>
<evidence type="ECO:0000256" key="4">
    <source>
        <dbReference type="ARBA" id="ARBA00022448"/>
    </source>
</evidence>
<dbReference type="Proteomes" id="UP000743107">
    <property type="component" value="Unassembled WGS sequence"/>
</dbReference>
<evidence type="ECO:0000313" key="12">
    <source>
        <dbReference type="EMBL" id="WEA57712.1"/>
    </source>
</evidence>
<dbReference type="InterPro" id="IPR028366">
    <property type="entry name" value="PhoU"/>
</dbReference>
<reference evidence="9" key="1">
    <citation type="submission" date="2019-10" db="EMBL/GenBank/DDBJ databases">
        <authorList>
            <person name="Irmler S."/>
            <person name="Berthoud H."/>
            <person name="Roetschi A."/>
            <person name="Arias E."/>
            <person name="Shani N."/>
            <person name="Wuethrich D."/>
            <person name="Bruggmann R."/>
        </authorList>
    </citation>
    <scope>NUCLEOTIDE SEQUENCE</scope>
    <source>
        <strain evidence="9">FAM13073</strain>
    </source>
</reference>
<dbReference type="GO" id="GO:0030643">
    <property type="term" value="P:intracellular phosphate ion homeostasis"/>
    <property type="evidence" value="ECO:0007669"/>
    <property type="project" value="InterPro"/>
</dbReference>
<evidence type="ECO:0000256" key="7">
    <source>
        <dbReference type="PIRNR" id="PIRNR003107"/>
    </source>
</evidence>
<comment type="subunit">
    <text evidence="3 7">Homodimer.</text>
</comment>
<dbReference type="OMA" id="WKHGIET"/>
<evidence type="ECO:0000256" key="6">
    <source>
        <dbReference type="ARBA" id="ARBA00022592"/>
    </source>
</evidence>
<gene>
    <name evidence="11" type="primary">phoU</name>
    <name evidence="9" type="ORF">GBO79_06185</name>
    <name evidence="10" type="ORF">ITQ90_05705</name>
    <name evidence="11" type="ORF">ITQ97_06055</name>
    <name evidence="12" type="ORF">PWB86_02290</name>
</gene>
<dbReference type="RefSeq" id="WP_002834093.1">
    <property type="nucleotide sequence ID" value="NZ_BEWQ01000006.1"/>
</dbReference>
<dbReference type="FunFam" id="1.20.58.220:FF:000004">
    <property type="entry name" value="Phosphate-specific transport system accessory protein PhoU"/>
    <property type="match status" value="1"/>
</dbReference>
<evidence type="ECO:0000313" key="13">
    <source>
        <dbReference type="Proteomes" id="UP000472573"/>
    </source>
</evidence>
<dbReference type="Proteomes" id="UP001194632">
    <property type="component" value="Unassembled WGS sequence"/>
</dbReference>
<reference evidence="11" key="4">
    <citation type="submission" date="2020-11" db="EMBL/GenBank/DDBJ databases">
        <title>Antibiotic susceptibility profiles of Pediococcus pentosaceus from various origins and their implications for the safety assessment of strains with food-technology applications.</title>
        <authorList>
            <person name="Shani N."/>
            <person name="Oberhaensli S."/>
            <person name="Arias E."/>
        </authorList>
    </citation>
    <scope>NUCLEOTIDE SEQUENCE</scope>
    <source>
        <strain evidence="11">FAM 19164</strain>
        <strain evidence="10">FAM 24207</strain>
    </source>
</reference>
<dbReference type="GeneID" id="33062038"/>
<dbReference type="PANTHER" id="PTHR42930:SF3">
    <property type="entry name" value="PHOSPHATE-SPECIFIC TRANSPORT SYSTEM ACCESSORY PROTEIN PHOU"/>
    <property type="match status" value="1"/>
</dbReference>
<dbReference type="NCBIfam" id="TIGR02135">
    <property type="entry name" value="phoU_full"/>
    <property type="match status" value="1"/>
</dbReference>
<reference evidence="12 15" key="5">
    <citation type="submission" date="2023-02" db="EMBL/GenBank/DDBJ databases">
        <title>Comparative genomics and fermentation flavor characterization of five lactic acid bacteria reveal flavor biosynthesis metabolic pathways in fermented muskmelon puree.</title>
        <authorList>
            <person name="Yuan L."/>
            <person name="Li M."/>
            <person name="Xu X."/>
            <person name="Lao F."/>
            <person name="Wu J."/>
        </authorList>
    </citation>
    <scope>NUCLEOTIDE SEQUENCE [LARGE SCALE GENOMIC DNA]</scope>
    <source>
        <strain evidence="12 15">Ca-4</strain>
    </source>
</reference>
<protein>
    <recommendedName>
        <fullName evidence="7">Phosphate-specific transport system accessory protein PhoU</fullName>
    </recommendedName>
</protein>
<dbReference type="GO" id="GO:0006817">
    <property type="term" value="P:phosphate ion transport"/>
    <property type="evidence" value="ECO:0007669"/>
    <property type="project" value="UniProtKB-KW"/>
</dbReference>
<comment type="function">
    <text evidence="7">Plays a role in the regulation of phosphate uptake.</text>
</comment>
<comment type="subcellular location">
    <subcellularLocation>
        <location evidence="1 7">Cytoplasm</location>
    </subcellularLocation>
</comment>
<reference evidence="13" key="3">
    <citation type="submission" date="2020-03" db="EMBL/GenBank/DDBJ databases">
        <title>SpeciesPrimer: A bioinformatics pipeline dedicated to the design of qPCR primers for the quantification of bacterial species.</title>
        <authorList>
            <person name="Dreier M."/>
            <person name="Berthoud H."/>
            <person name="Shani N."/>
            <person name="Wechsler D."/>
            <person name="Junier P."/>
        </authorList>
    </citation>
    <scope>NUCLEOTIDE SEQUENCE [LARGE SCALE GENOMIC DNA]</scope>
    <source>
        <strain evidence="13">FAM13073</strain>
    </source>
</reference>
<feature type="domain" description="PhoU" evidence="8">
    <location>
        <begin position="17"/>
        <end position="103"/>
    </location>
</feature>
<evidence type="ECO:0000256" key="3">
    <source>
        <dbReference type="ARBA" id="ARBA00011738"/>
    </source>
</evidence>
<dbReference type="AlphaFoldDB" id="A0A379BQQ5"/>
<organism evidence="11 14">
    <name type="scientific">Pediococcus pentosaceus</name>
    <dbReference type="NCBI Taxonomy" id="1255"/>
    <lineage>
        <taxon>Bacteria</taxon>
        <taxon>Bacillati</taxon>
        <taxon>Bacillota</taxon>
        <taxon>Bacilli</taxon>
        <taxon>Lactobacillales</taxon>
        <taxon>Lactobacillaceae</taxon>
        <taxon>Pediococcus</taxon>
    </lineage>
</organism>
<dbReference type="EMBL" id="JADOFV010000003">
    <property type="protein sequence ID" value="MBF7127367.1"/>
    <property type="molecule type" value="Genomic_DNA"/>
</dbReference>
<proteinExistence type="inferred from homology"/>
<evidence type="ECO:0000313" key="10">
    <source>
        <dbReference type="EMBL" id="MBF7114982.1"/>
    </source>
</evidence>
<sequence>MRGIFDNELRRLLGKFTEMGINVSEQIYRATKSFIDHDREMAQSVIDYDNNVNEEEIALEDQALKLMALQQPVAADFRQVIVVLKASSELERIGDHAVGIAKETIRIKGHHRDAKIEAEIAEMTNVVRTMLDVTMDAYVKRDSKLADEVIKANEQIDNSYKKIRNEVLSNMKTNPKLVTGGAGYLMVANYIERIGDHVTNVVEWILYNQSGKITEINADVADVGGID</sequence>
<evidence type="ECO:0000313" key="14">
    <source>
        <dbReference type="Proteomes" id="UP000743107"/>
    </source>
</evidence>
<dbReference type="Proteomes" id="UP000472573">
    <property type="component" value="Unassembled WGS sequence"/>
</dbReference>
<evidence type="ECO:0000256" key="1">
    <source>
        <dbReference type="ARBA" id="ARBA00004496"/>
    </source>
</evidence>
<dbReference type="PANTHER" id="PTHR42930">
    <property type="entry name" value="PHOSPHATE-SPECIFIC TRANSPORT SYSTEM ACCESSORY PROTEIN PHOU"/>
    <property type="match status" value="1"/>
</dbReference>
<dbReference type="Proteomes" id="UP001214131">
    <property type="component" value="Chromosome"/>
</dbReference>
<dbReference type="EMBL" id="CP118739">
    <property type="protein sequence ID" value="WEA57712.1"/>
    <property type="molecule type" value="Genomic_DNA"/>
</dbReference>
<dbReference type="Pfam" id="PF01895">
    <property type="entry name" value="PhoU"/>
    <property type="match status" value="2"/>
</dbReference>
<dbReference type="InterPro" id="IPR038078">
    <property type="entry name" value="PhoU-like_sf"/>
</dbReference>
<keyword evidence="4 7" id="KW-0813">Transport</keyword>
<dbReference type="EMBL" id="JADOFP010000004">
    <property type="protein sequence ID" value="MBF7114982.1"/>
    <property type="molecule type" value="Genomic_DNA"/>
</dbReference>
<feature type="domain" description="PhoU" evidence="8">
    <location>
        <begin position="120"/>
        <end position="205"/>
    </location>
</feature>
<accession>A0A8G1E7I7</accession>
<evidence type="ECO:0000313" key="15">
    <source>
        <dbReference type="Proteomes" id="UP001214131"/>
    </source>
</evidence>
<dbReference type="EMBL" id="WENB01000003">
    <property type="protein sequence ID" value="KAF0413541.1"/>
    <property type="molecule type" value="Genomic_DNA"/>
</dbReference>
<dbReference type="GO" id="GO:0045936">
    <property type="term" value="P:negative regulation of phosphate metabolic process"/>
    <property type="evidence" value="ECO:0007669"/>
    <property type="project" value="InterPro"/>
</dbReference>
<dbReference type="PIRSF" id="PIRSF003107">
    <property type="entry name" value="PhoU"/>
    <property type="match status" value="1"/>
</dbReference>
<dbReference type="SUPFAM" id="SSF109755">
    <property type="entry name" value="PhoU-like"/>
    <property type="match status" value="1"/>
</dbReference>
<evidence type="ECO:0000313" key="11">
    <source>
        <dbReference type="EMBL" id="MBF7127367.1"/>
    </source>
</evidence>
<comment type="similarity">
    <text evidence="2 7">Belongs to the PhoU family.</text>
</comment>
<accession>A0A379BQQ5</accession>
<keyword evidence="6 7" id="KW-0592">Phosphate transport</keyword>
<evidence type="ECO:0000313" key="9">
    <source>
        <dbReference type="EMBL" id="KAF0413541.1"/>
    </source>
</evidence>
<evidence type="ECO:0000259" key="8">
    <source>
        <dbReference type="Pfam" id="PF01895"/>
    </source>
</evidence>
<dbReference type="GO" id="GO:0005737">
    <property type="term" value="C:cytoplasm"/>
    <property type="evidence" value="ECO:0007669"/>
    <property type="project" value="UniProtKB-SubCell"/>
</dbReference>
<evidence type="ECO:0000256" key="5">
    <source>
        <dbReference type="ARBA" id="ARBA00022490"/>
    </source>
</evidence>
<keyword evidence="5 7" id="KW-0963">Cytoplasm</keyword>
<keyword evidence="13" id="KW-1185">Reference proteome</keyword>
<evidence type="ECO:0000256" key="2">
    <source>
        <dbReference type="ARBA" id="ARBA00008107"/>
    </source>
</evidence>
<reference evidence="9" key="2">
    <citation type="submission" date="2019-12" db="EMBL/GenBank/DDBJ databases">
        <title>SpeciesPrimer: A bioinformatics pipeline dedicated to the design of qPCR primers for the quantification of bacterial species.</title>
        <authorList>
            <person name="Dreier M."/>
            <person name="Berthoud H."/>
            <person name="Shani N."/>
            <person name="Wechsler D."/>
            <person name="Junier P."/>
        </authorList>
    </citation>
    <scope>NUCLEOTIDE SEQUENCE</scope>
    <source>
        <strain evidence="9">FAM13073</strain>
    </source>
</reference>